<name>X1L0P0_9ZZZZ</name>
<accession>X1L0P0</accession>
<gene>
    <name evidence="2" type="ORF">S03H2_58310</name>
</gene>
<organism evidence="2">
    <name type="scientific">marine sediment metagenome</name>
    <dbReference type="NCBI Taxonomy" id="412755"/>
    <lineage>
        <taxon>unclassified sequences</taxon>
        <taxon>metagenomes</taxon>
        <taxon>ecological metagenomes</taxon>
    </lineage>
</organism>
<dbReference type="AlphaFoldDB" id="X1L0P0"/>
<sequence length="127" mass="14483">MTIKNITSVISGQTIVDYERNRMYPPNHRKELPMRNLTLEHSEAVSAAKALLIYKADSSVPAKYRNLLESQITLLGEVYWWILHTIYNPGLPFDLDQTHGTFELTDKPKDNDNLSGPGVEHHRPKNG</sequence>
<evidence type="ECO:0000256" key="1">
    <source>
        <dbReference type="SAM" id="MobiDB-lite"/>
    </source>
</evidence>
<feature type="region of interest" description="Disordered" evidence="1">
    <location>
        <begin position="98"/>
        <end position="127"/>
    </location>
</feature>
<dbReference type="EMBL" id="BARU01037413">
    <property type="protein sequence ID" value="GAH87768.1"/>
    <property type="molecule type" value="Genomic_DNA"/>
</dbReference>
<reference evidence="2" key="1">
    <citation type="journal article" date="2014" name="Front. Microbiol.">
        <title>High frequency of phylogenetically diverse reductive dehalogenase-homologous genes in deep subseafloor sedimentary metagenomes.</title>
        <authorList>
            <person name="Kawai M."/>
            <person name="Futagami T."/>
            <person name="Toyoda A."/>
            <person name="Takaki Y."/>
            <person name="Nishi S."/>
            <person name="Hori S."/>
            <person name="Arai W."/>
            <person name="Tsubouchi T."/>
            <person name="Morono Y."/>
            <person name="Uchiyama I."/>
            <person name="Ito T."/>
            <person name="Fujiyama A."/>
            <person name="Inagaki F."/>
            <person name="Takami H."/>
        </authorList>
    </citation>
    <scope>NUCLEOTIDE SEQUENCE</scope>
    <source>
        <strain evidence="2">Expedition CK06-06</strain>
    </source>
</reference>
<proteinExistence type="predicted"/>
<comment type="caution">
    <text evidence="2">The sequence shown here is derived from an EMBL/GenBank/DDBJ whole genome shotgun (WGS) entry which is preliminary data.</text>
</comment>
<protein>
    <submittedName>
        <fullName evidence="2">Uncharacterized protein</fullName>
    </submittedName>
</protein>
<evidence type="ECO:0000313" key="2">
    <source>
        <dbReference type="EMBL" id="GAH87768.1"/>
    </source>
</evidence>